<organism evidence="2 3">
    <name type="scientific">Anopheles minimus</name>
    <dbReference type="NCBI Taxonomy" id="112268"/>
    <lineage>
        <taxon>Eukaryota</taxon>
        <taxon>Metazoa</taxon>
        <taxon>Ecdysozoa</taxon>
        <taxon>Arthropoda</taxon>
        <taxon>Hexapoda</taxon>
        <taxon>Insecta</taxon>
        <taxon>Pterygota</taxon>
        <taxon>Neoptera</taxon>
        <taxon>Endopterygota</taxon>
        <taxon>Diptera</taxon>
        <taxon>Nematocera</taxon>
        <taxon>Culicoidea</taxon>
        <taxon>Culicidae</taxon>
        <taxon>Anophelinae</taxon>
        <taxon>Anopheles</taxon>
    </lineage>
</organism>
<evidence type="ECO:0000259" key="1">
    <source>
        <dbReference type="Pfam" id="PF17906"/>
    </source>
</evidence>
<keyword evidence="3" id="KW-1185">Reference proteome</keyword>
<dbReference type="Gene3D" id="1.10.10.1450">
    <property type="match status" value="1"/>
</dbReference>
<evidence type="ECO:0000313" key="2">
    <source>
        <dbReference type="EnsemblMetazoa" id="AMIN014815-PA"/>
    </source>
</evidence>
<reference evidence="2" key="2">
    <citation type="submission" date="2020-05" db="UniProtKB">
        <authorList>
            <consortium name="EnsemblMetazoa"/>
        </authorList>
    </citation>
    <scope>IDENTIFICATION</scope>
    <source>
        <strain evidence="2">MINIMUS1</strain>
    </source>
</reference>
<dbReference type="Pfam" id="PF17906">
    <property type="entry name" value="HTH_48"/>
    <property type="match status" value="1"/>
</dbReference>
<dbReference type="EnsemblMetazoa" id="AMIN014815-RA">
    <property type="protein sequence ID" value="AMIN014815-PA"/>
    <property type="gene ID" value="AMIN014815"/>
</dbReference>
<dbReference type="VEuPathDB" id="VectorBase:AMIN014815"/>
<evidence type="ECO:0000313" key="3">
    <source>
        <dbReference type="Proteomes" id="UP000075920"/>
    </source>
</evidence>
<dbReference type="Proteomes" id="UP000075920">
    <property type="component" value="Unassembled WGS sequence"/>
</dbReference>
<name>A0A182WQ89_9DIPT</name>
<accession>A0A182WQ89</accession>
<feature type="domain" description="Mos1 transposase HTH" evidence="1">
    <location>
        <begin position="9"/>
        <end position="57"/>
    </location>
</feature>
<proteinExistence type="predicted"/>
<dbReference type="InterPro" id="IPR041426">
    <property type="entry name" value="Mos1_HTH"/>
</dbReference>
<protein>
    <submittedName>
        <fullName evidence="2">HTH_48 domain-containing protein</fullName>
    </submittedName>
</protein>
<reference evidence="3" key="1">
    <citation type="submission" date="2013-03" db="EMBL/GenBank/DDBJ databases">
        <title>The Genome Sequence of Anopheles minimus MINIMUS1.</title>
        <authorList>
            <consortium name="The Broad Institute Genomics Platform"/>
            <person name="Neafsey D.E."/>
            <person name="Walton C."/>
            <person name="Walker B."/>
            <person name="Young S.K."/>
            <person name="Zeng Q."/>
            <person name="Gargeya S."/>
            <person name="Fitzgerald M."/>
            <person name="Haas B."/>
            <person name="Abouelleil A."/>
            <person name="Allen A.W."/>
            <person name="Alvarado L."/>
            <person name="Arachchi H.M."/>
            <person name="Berlin A.M."/>
            <person name="Chapman S.B."/>
            <person name="Gainer-Dewar J."/>
            <person name="Goldberg J."/>
            <person name="Griggs A."/>
            <person name="Gujja S."/>
            <person name="Hansen M."/>
            <person name="Howarth C."/>
            <person name="Imamovic A."/>
            <person name="Ireland A."/>
            <person name="Larimer J."/>
            <person name="McCowan C."/>
            <person name="Murphy C."/>
            <person name="Pearson M."/>
            <person name="Poon T.W."/>
            <person name="Priest M."/>
            <person name="Roberts A."/>
            <person name="Saif S."/>
            <person name="Shea T."/>
            <person name="Sisk P."/>
            <person name="Sykes S."/>
            <person name="Wortman J."/>
            <person name="Nusbaum C."/>
            <person name="Birren B."/>
        </authorList>
    </citation>
    <scope>NUCLEOTIDE SEQUENCE [LARGE SCALE GENOMIC DNA]</scope>
    <source>
        <strain evidence="3">MINIMUS1</strain>
    </source>
</reference>
<sequence>MNGFVPNDQHMHEVLILLFNMKKSATEAYQEIRATYGAQYITETTCRERYEQFAKGDFAFKETGRLKANKRLKTM</sequence>
<dbReference type="AlphaFoldDB" id="A0A182WQ89"/>